<proteinExistence type="predicted"/>
<gene>
    <name evidence="2" type="ORF">A8C75_14635</name>
</gene>
<dbReference type="KEGG" id="mars:A8C75_14635"/>
<keyword evidence="1" id="KW-0175">Coiled coil</keyword>
<evidence type="ECO:0000313" key="2">
    <source>
        <dbReference type="EMBL" id="ANG63589.1"/>
    </source>
</evidence>
<feature type="coiled-coil region" evidence="1">
    <location>
        <begin position="8"/>
        <end position="64"/>
    </location>
</feature>
<evidence type="ECO:0000256" key="1">
    <source>
        <dbReference type="SAM" id="Coils"/>
    </source>
</evidence>
<organism evidence="2 3">
    <name type="scientific">Marinobacterium aestuarii</name>
    <dbReference type="NCBI Taxonomy" id="1821621"/>
    <lineage>
        <taxon>Bacteria</taxon>
        <taxon>Pseudomonadati</taxon>
        <taxon>Pseudomonadota</taxon>
        <taxon>Gammaproteobacteria</taxon>
        <taxon>Oceanospirillales</taxon>
        <taxon>Oceanospirillaceae</taxon>
        <taxon>Marinobacterium</taxon>
    </lineage>
</organism>
<protein>
    <submittedName>
        <fullName evidence="2">Coiled coil domain-containing protein</fullName>
    </submittedName>
</protein>
<name>A0A1A9F1F4_9GAMM</name>
<dbReference type="AlphaFoldDB" id="A0A1A9F1F4"/>
<keyword evidence="3" id="KW-1185">Reference proteome</keyword>
<reference evidence="2 3" key="2">
    <citation type="journal article" date="2018" name="Int. J. Syst. Evol. Microbiol.">
        <title>Marinobacterium aestuarii sp. nov., a benzene-degrading marine bacterium isolated from estuary sediment.</title>
        <authorList>
            <person name="Bae S.S."/>
            <person name="Jung J."/>
            <person name="Chung D."/>
            <person name="Baek K."/>
        </authorList>
    </citation>
    <scope>NUCLEOTIDE SEQUENCE [LARGE SCALE GENOMIC DNA]</scope>
    <source>
        <strain evidence="2 3">ST58-10</strain>
    </source>
</reference>
<dbReference type="Proteomes" id="UP000078070">
    <property type="component" value="Chromosome"/>
</dbReference>
<dbReference type="STRING" id="1821621.A8C75_14635"/>
<sequence>MNMKEAYEKKMQAQLDEWDADIKKLKAQADKARADAQLEYFKQIEGLRERQQRAQQKLTEIQQASDTAWEDLKAGAESSWDSLADAMRAARSRFK</sequence>
<evidence type="ECO:0000313" key="3">
    <source>
        <dbReference type="Proteomes" id="UP000078070"/>
    </source>
</evidence>
<reference evidence="3" key="1">
    <citation type="submission" date="2016-05" db="EMBL/GenBank/DDBJ databases">
        <authorList>
            <person name="Baek K."/>
            <person name="Yang S.-J."/>
        </authorList>
    </citation>
    <scope>NUCLEOTIDE SEQUENCE [LARGE SCALE GENOMIC DNA]</scope>
    <source>
        <strain evidence="3">ST58-10</strain>
    </source>
</reference>
<accession>A0A1A9F1F4</accession>
<dbReference type="OrthoDB" id="9813316at2"/>
<dbReference type="EMBL" id="CP015839">
    <property type="protein sequence ID" value="ANG63589.1"/>
    <property type="molecule type" value="Genomic_DNA"/>
</dbReference>